<evidence type="ECO:0000256" key="3">
    <source>
        <dbReference type="ARBA" id="ARBA00023163"/>
    </source>
</evidence>
<dbReference type="Proteomes" id="UP000317982">
    <property type="component" value="Unassembled WGS sequence"/>
</dbReference>
<dbReference type="GO" id="GO:0003700">
    <property type="term" value="F:DNA-binding transcription factor activity"/>
    <property type="evidence" value="ECO:0007669"/>
    <property type="project" value="InterPro"/>
</dbReference>
<dbReference type="OrthoDB" id="4537656at2"/>
<dbReference type="PANTHER" id="PTHR44846">
    <property type="entry name" value="MANNOSYL-D-GLYCERATE TRANSPORT/METABOLISM SYSTEM REPRESSOR MNGR-RELATED"/>
    <property type="match status" value="1"/>
</dbReference>
<evidence type="ECO:0000313" key="6">
    <source>
        <dbReference type="Proteomes" id="UP000317982"/>
    </source>
</evidence>
<keyword evidence="3" id="KW-0804">Transcription</keyword>
<dbReference type="InterPro" id="IPR036388">
    <property type="entry name" value="WH-like_DNA-bd_sf"/>
</dbReference>
<feature type="domain" description="HTH gntR-type" evidence="4">
    <location>
        <begin position="4"/>
        <end position="75"/>
    </location>
</feature>
<dbReference type="EMBL" id="VIRS01000060">
    <property type="protein sequence ID" value="TQS39706.1"/>
    <property type="molecule type" value="Genomic_DNA"/>
</dbReference>
<proteinExistence type="predicted"/>
<evidence type="ECO:0000256" key="2">
    <source>
        <dbReference type="ARBA" id="ARBA00023125"/>
    </source>
</evidence>
<dbReference type="InterPro" id="IPR000524">
    <property type="entry name" value="Tscrpt_reg_HTH_GntR"/>
</dbReference>
<dbReference type="Pfam" id="PF00392">
    <property type="entry name" value="GntR"/>
    <property type="match status" value="2"/>
</dbReference>
<dbReference type="SUPFAM" id="SSF46785">
    <property type="entry name" value="Winged helix' DNA-binding domain"/>
    <property type="match status" value="2"/>
</dbReference>
<dbReference type="AlphaFoldDB" id="A0A545AEE1"/>
<keyword evidence="1" id="KW-0805">Transcription regulation</keyword>
<accession>A0A545AEE1</accession>
<organism evidence="5 6">
    <name type="scientific">Cryptosporangium phraense</name>
    <dbReference type="NCBI Taxonomy" id="2593070"/>
    <lineage>
        <taxon>Bacteria</taxon>
        <taxon>Bacillati</taxon>
        <taxon>Actinomycetota</taxon>
        <taxon>Actinomycetes</taxon>
        <taxon>Cryptosporangiales</taxon>
        <taxon>Cryptosporangiaceae</taxon>
        <taxon>Cryptosporangium</taxon>
    </lineage>
</organism>
<evidence type="ECO:0000313" key="5">
    <source>
        <dbReference type="EMBL" id="TQS39706.1"/>
    </source>
</evidence>
<evidence type="ECO:0000256" key="1">
    <source>
        <dbReference type="ARBA" id="ARBA00023015"/>
    </source>
</evidence>
<comment type="caution">
    <text evidence="5">The sequence shown here is derived from an EMBL/GenBank/DDBJ whole genome shotgun (WGS) entry which is preliminary data.</text>
</comment>
<dbReference type="InterPro" id="IPR036390">
    <property type="entry name" value="WH_DNA-bd_sf"/>
</dbReference>
<dbReference type="PROSITE" id="PS50949">
    <property type="entry name" value="HTH_GNTR"/>
    <property type="match status" value="2"/>
</dbReference>
<keyword evidence="2" id="KW-0238">DNA-binding</keyword>
<keyword evidence="6" id="KW-1185">Reference proteome</keyword>
<evidence type="ECO:0000259" key="4">
    <source>
        <dbReference type="PROSITE" id="PS50949"/>
    </source>
</evidence>
<protein>
    <submittedName>
        <fullName evidence="5">GntR family transcriptional regulator</fullName>
    </submittedName>
</protein>
<gene>
    <name evidence="5" type="ORF">FL583_38710</name>
</gene>
<dbReference type="CDD" id="cd07377">
    <property type="entry name" value="WHTH_GntR"/>
    <property type="match status" value="1"/>
</dbReference>
<reference evidence="5 6" key="1">
    <citation type="submission" date="2019-07" db="EMBL/GenBank/DDBJ databases">
        <title>Cryptosporangium phraense sp. nov., isolated from plant litter.</title>
        <authorList>
            <person name="Suriyachadkun C."/>
        </authorList>
    </citation>
    <scope>NUCLEOTIDE SEQUENCE [LARGE SCALE GENOMIC DNA]</scope>
    <source>
        <strain evidence="5 6">A-T 5661</strain>
    </source>
</reference>
<dbReference type="SMART" id="SM00345">
    <property type="entry name" value="HTH_GNTR"/>
    <property type="match status" value="2"/>
</dbReference>
<dbReference type="InParanoid" id="A0A545AEE1"/>
<feature type="domain" description="HTH gntR-type" evidence="4">
    <location>
        <begin position="77"/>
        <end position="145"/>
    </location>
</feature>
<dbReference type="InterPro" id="IPR050679">
    <property type="entry name" value="Bact_HTH_transcr_reg"/>
</dbReference>
<sequence length="147" mass="16437">MLRVPASSWLFEVLNLQIQVGYLAAEADLPSEADLAKQYGVTSDAVHEALKALALMEKVRQFPGGWSVGNRTEFEPPRVRTQIARDLVRRLRTGEWSYGDRMLSETEVMAAYDVTRGTARQAYQRLAAAQLVEIRHGQGAFCKVKPS</sequence>
<dbReference type="Gene3D" id="1.10.10.10">
    <property type="entry name" value="Winged helix-like DNA-binding domain superfamily/Winged helix DNA-binding domain"/>
    <property type="match status" value="2"/>
</dbReference>
<name>A0A545AEE1_9ACTN</name>
<dbReference type="GO" id="GO:0003677">
    <property type="term" value="F:DNA binding"/>
    <property type="evidence" value="ECO:0007669"/>
    <property type="project" value="UniProtKB-KW"/>
</dbReference>